<evidence type="ECO:0000313" key="1">
    <source>
        <dbReference type="EMBL" id="ALY10884.1"/>
    </source>
</evidence>
<organism evidence="1 2">
    <name type="scientific">Arthrobacter phage Wilde</name>
    <dbReference type="NCBI Taxonomy" id="1772323"/>
    <lineage>
        <taxon>Viruses</taxon>
        <taxon>Duplodnaviria</taxon>
        <taxon>Heunggongvirae</taxon>
        <taxon>Uroviricota</taxon>
        <taxon>Caudoviricetes</taxon>
        <taxon>Tankvirus</taxon>
        <taxon>Tankvirus tank</taxon>
    </lineage>
</organism>
<dbReference type="EMBL" id="KU160673">
    <property type="protein sequence ID" value="ALY10884.1"/>
    <property type="molecule type" value="Genomic_DNA"/>
</dbReference>
<reference evidence="1 2" key="1">
    <citation type="submission" date="2015-11" db="EMBL/GenBank/DDBJ databases">
        <authorList>
            <person name="Menninger J.E."/>
            <person name="Lamey M.E."/>
            <person name="Lindemann J.M."/>
            <person name="Martynyuk T."/>
            <person name="Mele F.E."/>
            <person name="Nabua C.T."/>
            <person name="Napoli C.K."/>
            <person name="Santiago L.M."/>
            <person name="Sweetman A.T."/>
            <person name="Weinstein J.L."/>
            <person name="Barrett N.A."/>
            <person name="Buerkert T.R."/>
            <person name="Cautela J.A."/>
            <person name="Egan M.S."/>
            <person name="Erb J.E."/>
            <person name="Garrigan K.E."/>
            <person name="Hagan D.J."/>
            <person name="Hartwell M.C."/>
            <person name="Hyduchak K.M."/>
            <person name="Jacob A.E."/>
            <person name="DeNigris D.M."/>
            <person name="London S.C."/>
            <person name="King-Smith C."/>
            <person name="Lee-Soety J.Y."/>
            <person name="Bradley K.W."/>
            <person name="Asai D.J."/>
            <person name="Bowman C.A."/>
            <person name="Russell D.A."/>
            <person name="Pope W.H."/>
            <person name="Jacobs-Sera D."/>
            <person name="Hendrix R.W."/>
            <person name="Hatfull G.F."/>
        </authorList>
    </citation>
    <scope>NUCLEOTIDE SEQUENCE [LARGE SCALE GENOMIC DNA]</scope>
</reference>
<dbReference type="Proteomes" id="UP000225045">
    <property type="component" value="Segment"/>
</dbReference>
<accession>A0A0U4JLI8</accession>
<sequence>MDLKLEVGIAGQVSVTTHVRMTSSGTEHVTGFVGSRYGSPGPVIMIMGHAQIVVVEPERFGERFDAQWVRRFYDSDPADNHEFAHRHSPDDQACPNCGHYIRLHAHHAGCGVGVCSCKSTL</sequence>
<gene>
    <name evidence="1" type="primary">103</name>
    <name evidence="1" type="ORF">WILDE_103</name>
</gene>
<proteinExistence type="predicted"/>
<protein>
    <submittedName>
        <fullName evidence="1">Uncharacterized protein</fullName>
    </submittedName>
</protein>
<name>A0A0U4JLI8_9CAUD</name>
<evidence type="ECO:0000313" key="2">
    <source>
        <dbReference type="Proteomes" id="UP000225045"/>
    </source>
</evidence>